<dbReference type="STRING" id="407821.A0A087T2V2"/>
<keyword evidence="4" id="KW-1185">Reference proteome</keyword>
<proteinExistence type="inferred from homology"/>
<dbReference type="PANTHER" id="PTHR13349:SF2">
    <property type="entry name" value="TRANSLATION MACHINERY-ASSOCIATED PROTEIN 16"/>
    <property type="match status" value="1"/>
</dbReference>
<evidence type="ECO:0000256" key="1">
    <source>
        <dbReference type="ARBA" id="ARBA00034127"/>
    </source>
</evidence>
<accession>A0A087T2V2</accession>
<feature type="compositionally biased region" description="Basic and acidic residues" evidence="2">
    <location>
        <begin position="23"/>
        <end position="39"/>
    </location>
</feature>
<protein>
    <recommendedName>
        <fullName evidence="5">Translation machinery-associated protein 16</fullName>
    </recommendedName>
</protein>
<dbReference type="OrthoDB" id="270284at2759"/>
<dbReference type="OMA" id="GRRHCSQ"/>
<name>A0A087T2V2_STEMI</name>
<dbReference type="InterPro" id="IPR038356">
    <property type="entry name" value="Tma16_sf"/>
</dbReference>
<dbReference type="InterPro" id="IPR021346">
    <property type="entry name" value="Tma16"/>
</dbReference>
<organism evidence="3 4">
    <name type="scientific">Stegodyphus mimosarum</name>
    <name type="common">African social velvet spider</name>
    <dbReference type="NCBI Taxonomy" id="407821"/>
    <lineage>
        <taxon>Eukaryota</taxon>
        <taxon>Metazoa</taxon>
        <taxon>Ecdysozoa</taxon>
        <taxon>Arthropoda</taxon>
        <taxon>Chelicerata</taxon>
        <taxon>Arachnida</taxon>
        <taxon>Araneae</taxon>
        <taxon>Araneomorphae</taxon>
        <taxon>Entelegynae</taxon>
        <taxon>Eresoidea</taxon>
        <taxon>Eresidae</taxon>
        <taxon>Stegodyphus</taxon>
    </lineage>
</organism>
<dbReference type="GO" id="GO:0005634">
    <property type="term" value="C:nucleus"/>
    <property type="evidence" value="ECO:0007669"/>
    <property type="project" value="TreeGrafter"/>
</dbReference>
<sequence length="166" mass="19848">MPKVKRTGSTVIHPNSRKALQIAREEHRNSRLEKRRTELSQKQQAKLKKFKWFRDNINVKKLAYSPEDVKELLDRYFQRFKEEESKIEEQKSIKGRHVYDRISHQYKISFLPQKEKNDFETSGLEIPNLTKKQSFEYFVNWDGDARFLNVIDTIVISKKSLEDSIS</sequence>
<reference evidence="3 4" key="1">
    <citation type="submission" date="2013-11" db="EMBL/GenBank/DDBJ databases">
        <title>Genome sequencing of Stegodyphus mimosarum.</title>
        <authorList>
            <person name="Bechsgaard J."/>
        </authorList>
    </citation>
    <scope>NUCLEOTIDE SEQUENCE [LARGE SCALE GENOMIC DNA]</scope>
</reference>
<evidence type="ECO:0000256" key="2">
    <source>
        <dbReference type="SAM" id="MobiDB-lite"/>
    </source>
</evidence>
<evidence type="ECO:0000313" key="3">
    <source>
        <dbReference type="EMBL" id="KFM59441.1"/>
    </source>
</evidence>
<feature type="non-terminal residue" evidence="3">
    <location>
        <position position="166"/>
    </location>
</feature>
<evidence type="ECO:0000313" key="4">
    <source>
        <dbReference type="Proteomes" id="UP000054359"/>
    </source>
</evidence>
<feature type="region of interest" description="Disordered" evidence="2">
    <location>
        <begin position="1"/>
        <end position="39"/>
    </location>
</feature>
<dbReference type="AlphaFoldDB" id="A0A087T2V2"/>
<gene>
    <name evidence="3" type="ORF">X975_13065</name>
</gene>
<dbReference type="Proteomes" id="UP000054359">
    <property type="component" value="Unassembled WGS sequence"/>
</dbReference>
<dbReference type="Gene3D" id="1.20.1440.170">
    <property type="entry name" value="Translation machinery-associated protein 16-like"/>
    <property type="match status" value="1"/>
</dbReference>
<dbReference type="Pfam" id="PF11176">
    <property type="entry name" value="Tma16"/>
    <property type="match status" value="1"/>
</dbReference>
<comment type="similarity">
    <text evidence="1">Belongs to the TMA16 family.</text>
</comment>
<evidence type="ECO:0008006" key="5">
    <source>
        <dbReference type="Google" id="ProtNLM"/>
    </source>
</evidence>
<dbReference type="PANTHER" id="PTHR13349">
    <property type="entry name" value="TRANSLATION MACHINERY-ASSOCIATED PROTEIN 16"/>
    <property type="match status" value="1"/>
</dbReference>
<dbReference type="EMBL" id="KK113139">
    <property type="protein sequence ID" value="KFM59441.1"/>
    <property type="molecule type" value="Genomic_DNA"/>
</dbReference>